<dbReference type="InterPro" id="IPR011010">
    <property type="entry name" value="DNA_brk_join_enz"/>
</dbReference>
<evidence type="ECO:0000256" key="1">
    <source>
        <dbReference type="ARBA" id="ARBA00008857"/>
    </source>
</evidence>
<dbReference type="Gene3D" id="1.10.443.10">
    <property type="entry name" value="Intergrase catalytic core"/>
    <property type="match status" value="1"/>
</dbReference>
<dbReference type="PANTHER" id="PTHR30349">
    <property type="entry name" value="PHAGE INTEGRASE-RELATED"/>
    <property type="match status" value="1"/>
</dbReference>
<sequence length="335" mass="38319">MTTDVDLELLKLTSAKQQLNNIKRNEHKIAALLEEAVQHHTIKISHAMKIVNQQWIINGMRPRTIDSYNYTFGKFIEVTGIEYIEEIDSAKIYDYLGSLTNVKDVTIQARLKQIKAILGRFHDNGWIPVKFWKHIKIKVNSDLLEASTENDVAILLSLLDKSTYSGFRDSVAIMLMYKCGIRIKTLGLLEIKHIDFENKLLRLDGSVLKSHKPQLLPLDDDLCALLQELIKQNLILSKQRKRKNTHLFLSYLAIPICKTVSPSNAIAKNLWQYNKKWGLKITCHGLRRAYAQNLIKRGADINLVSAALNHSDLTSTTKYLGLSLNKVAQELRDYL</sequence>
<dbReference type="InterPro" id="IPR013762">
    <property type="entry name" value="Integrase-like_cat_sf"/>
</dbReference>
<feature type="domain" description="Tyr recombinase" evidence="4">
    <location>
        <begin position="142"/>
        <end position="332"/>
    </location>
</feature>
<accession>A0A1C0Y5C4</accession>
<evidence type="ECO:0000313" key="6">
    <source>
        <dbReference type="Proteomes" id="UP000093199"/>
    </source>
</evidence>
<dbReference type="EMBL" id="MASJ01000042">
    <property type="protein sequence ID" value="OCS82351.1"/>
    <property type="molecule type" value="Genomic_DNA"/>
</dbReference>
<dbReference type="AlphaFoldDB" id="A0A1C0Y5C4"/>
<protein>
    <submittedName>
        <fullName evidence="5">Integrase</fullName>
    </submittedName>
</protein>
<dbReference type="Pfam" id="PF00589">
    <property type="entry name" value="Phage_integrase"/>
    <property type="match status" value="1"/>
</dbReference>
<dbReference type="CDD" id="cd00397">
    <property type="entry name" value="DNA_BRE_C"/>
    <property type="match status" value="1"/>
</dbReference>
<keyword evidence="6" id="KW-1185">Reference proteome</keyword>
<dbReference type="InterPro" id="IPR050090">
    <property type="entry name" value="Tyrosine_recombinase_XerCD"/>
</dbReference>
<dbReference type="PANTHER" id="PTHR30349:SF41">
    <property type="entry name" value="INTEGRASE_RECOMBINASE PROTEIN MJ0367-RELATED"/>
    <property type="match status" value="1"/>
</dbReference>
<comment type="similarity">
    <text evidence="1">Belongs to the 'phage' integrase family.</text>
</comment>
<organism evidence="5 6">
    <name type="scientific">Caryophanon tenue</name>
    <dbReference type="NCBI Taxonomy" id="33978"/>
    <lineage>
        <taxon>Bacteria</taxon>
        <taxon>Bacillati</taxon>
        <taxon>Bacillota</taxon>
        <taxon>Bacilli</taxon>
        <taxon>Bacillales</taxon>
        <taxon>Caryophanaceae</taxon>
        <taxon>Caryophanon</taxon>
    </lineage>
</organism>
<dbReference type="GO" id="GO:0015074">
    <property type="term" value="P:DNA integration"/>
    <property type="evidence" value="ECO:0007669"/>
    <property type="project" value="InterPro"/>
</dbReference>
<reference evidence="5 6" key="1">
    <citation type="submission" date="2016-07" db="EMBL/GenBank/DDBJ databases">
        <title>Caryophanon tenue genome sequencing.</title>
        <authorList>
            <person name="Verma A."/>
            <person name="Pal Y."/>
            <person name="Krishnamurthi S."/>
        </authorList>
    </citation>
    <scope>NUCLEOTIDE SEQUENCE [LARGE SCALE GENOMIC DNA]</scope>
    <source>
        <strain evidence="5 6">DSM 14152</strain>
    </source>
</reference>
<dbReference type="PROSITE" id="PS51898">
    <property type="entry name" value="TYR_RECOMBINASE"/>
    <property type="match status" value="1"/>
</dbReference>
<name>A0A1C0Y5C4_9BACL</name>
<evidence type="ECO:0000256" key="2">
    <source>
        <dbReference type="ARBA" id="ARBA00023125"/>
    </source>
</evidence>
<proteinExistence type="inferred from homology"/>
<keyword evidence="2" id="KW-0238">DNA-binding</keyword>
<dbReference type="Gene3D" id="1.10.150.130">
    <property type="match status" value="1"/>
</dbReference>
<comment type="caution">
    <text evidence="5">The sequence shown here is derived from an EMBL/GenBank/DDBJ whole genome shotgun (WGS) entry which is preliminary data.</text>
</comment>
<dbReference type="InterPro" id="IPR010998">
    <property type="entry name" value="Integrase_recombinase_N"/>
</dbReference>
<evidence type="ECO:0000259" key="4">
    <source>
        <dbReference type="PROSITE" id="PS51898"/>
    </source>
</evidence>
<evidence type="ECO:0000256" key="3">
    <source>
        <dbReference type="ARBA" id="ARBA00023172"/>
    </source>
</evidence>
<dbReference type="STRING" id="33978.A6M13_07410"/>
<dbReference type="GO" id="GO:0006310">
    <property type="term" value="P:DNA recombination"/>
    <property type="evidence" value="ECO:0007669"/>
    <property type="project" value="UniProtKB-KW"/>
</dbReference>
<dbReference type="Proteomes" id="UP000093199">
    <property type="component" value="Unassembled WGS sequence"/>
</dbReference>
<dbReference type="InterPro" id="IPR002104">
    <property type="entry name" value="Integrase_catalytic"/>
</dbReference>
<gene>
    <name evidence="5" type="ORF">A6M13_07410</name>
</gene>
<dbReference type="GO" id="GO:0003677">
    <property type="term" value="F:DNA binding"/>
    <property type="evidence" value="ECO:0007669"/>
    <property type="project" value="UniProtKB-KW"/>
</dbReference>
<evidence type="ECO:0000313" key="5">
    <source>
        <dbReference type="EMBL" id="OCS82351.1"/>
    </source>
</evidence>
<keyword evidence="3" id="KW-0233">DNA recombination</keyword>
<dbReference type="SUPFAM" id="SSF56349">
    <property type="entry name" value="DNA breaking-rejoining enzymes"/>
    <property type="match status" value="1"/>
</dbReference>